<keyword evidence="1" id="KW-0812">Transmembrane</keyword>
<comment type="caution">
    <text evidence="2">The sequence shown here is derived from an EMBL/GenBank/DDBJ whole genome shotgun (WGS) entry which is preliminary data.</text>
</comment>
<organism evidence="2 3">
    <name type="scientific">Tessaracoccus lubricantis</name>
    <dbReference type="NCBI Taxonomy" id="545543"/>
    <lineage>
        <taxon>Bacteria</taxon>
        <taxon>Bacillati</taxon>
        <taxon>Actinomycetota</taxon>
        <taxon>Actinomycetes</taxon>
        <taxon>Propionibacteriales</taxon>
        <taxon>Propionibacteriaceae</taxon>
        <taxon>Tessaracoccus</taxon>
    </lineage>
</organism>
<name>A0ABP9F6J8_9ACTN</name>
<evidence type="ECO:0000256" key="1">
    <source>
        <dbReference type="SAM" id="Phobius"/>
    </source>
</evidence>
<dbReference type="EMBL" id="BAABLV010000016">
    <property type="protein sequence ID" value="GAA4894117.1"/>
    <property type="molecule type" value="Genomic_DNA"/>
</dbReference>
<protein>
    <submittedName>
        <fullName evidence="2">Uncharacterized protein</fullName>
    </submittedName>
</protein>
<keyword evidence="3" id="KW-1185">Reference proteome</keyword>
<feature type="transmembrane region" description="Helical" evidence="1">
    <location>
        <begin position="21"/>
        <end position="46"/>
    </location>
</feature>
<sequence>MSESHDARAGRPIRLAPVAPGFWATTLGVALAALAPLFGFLVGVMSQSPTDDVILSPLYVGLFTGVILGGIGVAVAVAGGVRLWRHLHREDVAGPVVTEATEGGAA</sequence>
<evidence type="ECO:0000313" key="2">
    <source>
        <dbReference type="EMBL" id="GAA4894117.1"/>
    </source>
</evidence>
<keyword evidence="1" id="KW-0472">Membrane</keyword>
<dbReference type="Proteomes" id="UP001501521">
    <property type="component" value="Unassembled WGS sequence"/>
</dbReference>
<keyword evidence="1" id="KW-1133">Transmembrane helix</keyword>
<evidence type="ECO:0000313" key="3">
    <source>
        <dbReference type="Proteomes" id="UP001501521"/>
    </source>
</evidence>
<reference evidence="3" key="1">
    <citation type="journal article" date="2019" name="Int. J. Syst. Evol. Microbiol.">
        <title>The Global Catalogue of Microorganisms (GCM) 10K type strain sequencing project: providing services to taxonomists for standard genome sequencing and annotation.</title>
        <authorList>
            <consortium name="The Broad Institute Genomics Platform"/>
            <consortium name="The Broad Institute Genome Sequencing Center for Infectious Disease"/>
            <person name="Wu L."/>
            <person name="Ma J."/>
        </authorList>
    </citation>
    <scope>NUCLEOTIDE SEQUENCE [LARGE SCALE GENOMIC DNA]</scope>
    <source>
        <strain evidence="3">JCM 19125</strain>
    </source>
</reference>
<gene>
    <name evidence="2" type="ORF">GCM10025789_09130</name>
</gene>
<dbReference type="RefSeq" id="WP_345579647.1">
    <property type="nucleotide sequence ID" value="NZ_BAABLV010000016.1"/>
</dbReference>
<feature type="transmembrane region" description="Helical" evidence="1">
    <location>
        <begin position="58"/>
        <end position="81"/>
    </location>
</feature>
<accession>A0ABP9F6J8</accession>
<proteinExistence type="predicted"/>